<keyword evidence="2" id="KW-1133">Transmembrane helix</keyword>
<name>A0A3A3FW62_9BURK</name>
<feature type="compositionally biased region" description="Basic and acidic residues" evidence="1">
    <location>
        <begin position="187"/>
        <end position="196"/>
    </location>
</feature>
<evidence type="ECO:0000256" key="2">
    <source>
        <dbReference type="SAM" id="Phobius"/>
    </source>
</evidence>
<dbReference type="InterPro" id="IPR011990">
    <property type="entry name" value="TPR-like_helical_dom_sf"/>
</dbReference>
<dbReference type="Pfam" id="PF14559">
    <property type="entry name" value="TPR_19"/>
    <property type="match status" value="1"/>
</dbReference>
<keyword evidence="2" id="KW-0472">Membrane</keyword>
<dbReference type="AlphaFoldDB" id="A0A3A3FW62"/>
<gene>
    <name evidence="3" type="ORF">D3871_10155</name>
</gene>
<evidence type="ECO:0000313" key="3">
    <source>
        <dbReference type="EMBL" id="RJF98838.1"/>
    </source>
</evidence>
<feature type="compositionally biased region" description="Polar residues" evidence="1">
    <location>
        <begin position="228"/>
        <end position="238"/>
    </location>
</feature>
<proteinExistence type="predicted"/>
<keyword evidence="2" id="KW-0812">Transmembrane</keyword>
<feature type="transmembrane region" description="Helical" evidence="2">
    <location>
        <begin position="60"/>
        <end position="80"/>
    </location>
</feature>
<evidence type="ECO:0000256" key="1">
    <source>
        <dbReference type="SAM" id="MobiDB-lite"/>
    </source>
</evidence>
<comment type="caution">
    <text evidence="3">The sequence shown here is derived from an EMBL/GenBank/DDBJ whole genome shotgun (WGS) entry which is preliminary data.</text>
</comment>
<feature type="compositionally biased region" description="Low complexity" evidence="1">
    <location>
        <begin position="145"/>
        <end position="182"/>
    </location>
</feature>
<feature type="compositionally biased region" description="Low complexity" evidence="1">
    <location>
        <begin position="216"/>
        <end position="227"/>
    </location>
</feature>
<evidence type="ECO:0000313" key="4">
    <source>
        <dbReference type="Proteomes" id="UP000265955"/>
    </source>
</evidence>
<reference evidence="4" key="1">
    <citation type="submission" date="2018-09" db="EMBL/GenBank/DDBJ databases">
        <authorList>
            <person name="Zhu H."/>
        </authorList>
    </citation>
    <scope>NUCLEOTIDE SEQUENCE [LARGE SCALE GENOMIC DNA]</scope>
    <source>
        <strain evidence="4">K1R23-30</strain>
    </source>
</reference>
<dbReference type="SUPFAM" id="SSF48452">
    <property type="entry name" value="TPR-like"/>
    <property type="match status" value="1"/>
</dbReference>
<protein>
    <submittedName>
        <fullName evidence="3">Uncharacterized protein</fullName>
    </submittedName>
</protein>
<dbReference type="Proteomes" id="UP000265955">
    <property type="component" value="Unassembled WGS sequence"/>
</dbReference>
<feature type="region of interest" description="Disordered" evidence="1">
    <location>
        <begin position="141"/>
        <end position="252"/>
    </location>
</feature>
<accession>A0A3A3FW62</accession>
<dbReference type="Gene3D" id="1.25.40.10">
    <property type="entry name" value="Tetratricopeptide repeat domain"/>
    <property type="match status" value="1"/>
</dbReference>
<sequence>MARCGCAGRGRNRNGMGVLPMSLINQMLKDLDARRSEVTGTDSYGQQIRAVPGRKGIHPAWWVAGALATVLSGLLAWVLLRSPLVDQMFGARLPVKSDIAMNAGARSTIAMPPSAAVPAINVSAMQTLAPDPDMVRAQAVPQGVTVSSKPATPAPAAASVDGAGAAKENPAPQAKPNANPSNTVAAKTDEVKRSEAVRSTVEKTVTVSEPDRVKPASAGRAASNSSATPGESPSQASAGKQVKEFTAQQRAENEYRKSIETLQQGRTTEAVAGLDLALQLDPRHAAARQMLVGVLIENRRADDAMRIAREGLAVDPAQPGLAMILARLQLEKGELRSAIETLERGHQHAGERADYLAFLAALLQRDGQHRKAADQYLLALQKSPQNGVWWMGLGISLQADQKIADAQEAFRRAKSSNGLSPELQAFVDSRLSQLQR</sequence>
<dbReference type="EMBL" id="QYUO01000001">
    <property type="protein sequence ID" value="RJF98838.1"/>
    <property type="molecule type" value="Genomic_DNA"/>
</dbReference>
<keyword evidence="4" id="KW-1185">Reference proteome</keyword>
<organism evidence="3 4">
    <name type="scientific">Noviherbaspirillum saxi</name>
    <dbReference type="NCBI Taxonomy" id="2320863"/>
    <lineage>
        <taxon>Bacteria</taxon>
        <taxon>Pseudomonadati</taxon>
        <taxon>Pseudomonadota</taxon>
        <taxon>Betaproteobacteria</taxon>
        <taxon>Burkholderiales</taxon>
        <taxon>Oxalobacteraceae</taxon>
        <taxon>Noviherbaspirillum</taxon>
    </lineage>
</organism>